<dbReference type="Gene3D" id="1.25.40.10">
    <property type="entry name" value="Tetratricopeptide repeat domain"/>
    <property type="match status" value="1"/>
</dbReference>
<organism evidence="3 4">
    <name type="scientific">Streptococcus mitis</name>
    <dbReference type="NCBI Taxonomy" id="28037"/>
    <lineage>
        <taxon>Bacteria</taxon>
        <taxon>Bacillati</taxon>
        <taxon>Bacillota</taxon>
        <taxon>Bacilli</taxon>
        <taxon>Lactobacillales</taxon>
        <taxon>Streptococcaceae</taxon>
        <taxon>Streptococcus</taxon>
        <taxon>Streptococcus mitis group</taxon>
    </lineage>
</organism>
<dbReference type="InterPro" id="IPR011990">
    <property type="entry name" value="TPR-like_helical_dom_sf"/>
</dbReference>
<dbReference type="GO" id="GO:0003677">
    <property type="term" value="F:DNA binding"/>
    <property type="evidence" value="ECO:0007669"/>
    <property type="project" value="UniProtKB-KW"/>
</dbReference>
<dbReference type="EMBL" id="JPFW01000001">
    <property type="protein sequence ID" value="KEQ43237.1"/>
    <property type="molecule type" value="Genomic_DNA"/>
</dbReference>
<evidence type="ECO:0000259" key="2">
    <source>
        <dbReference type="PROSITE" id="PS50943"/>
    </source>
</evidence>
<evidence type="ECO:0000313" key="4">
    <source>
        <dbReference type="Proteomes" id="UP000028030"/>
    </source>
</evidence>
<proteinExistence type="predicted"/>
<gene>
    <name evidence="3" type="ORF">SK642_0112</name>
</gene>
<dbReference type="AlphaFoldDB" id="A0A081QJW4"/>
<dbReference type="PATRIC" id="fig|28037.97.peg.107"/>
<reference evidence="3 4" key="1">
    <citation type="submission" date="2014-05" db="EMBL/GenBank/DDBJ databases">
        <authorList>
            <person name="Daugherty S.C."/>
            <person name="Tallon L.J."/>
            <person name="Sadzewicz L."/>
            <person name="Kilian M."/>
            <person name="Tettelin H."/>
        </authorList>
    </citation>
    <scope>NUCLEOTIDE SEQUENCE [LARGE SCALE GENOMIC DNA]</scope>
    <source>
        <strain evidence="3 4">SK642</strain>
    </source>
</reference>
<dbReference type="GO" id="GO:0003700">
    <property type="term" value="F:DNA-binding transcription factor activity"/>
    <property type="evidence" value="ECO:0007669"/>
    <property type="project" value="TreeGrafter"/>
</dbReference>
<keyword evidence="1" id="KW-0238">DNA-binding</keyword>
<evidence type="ECO:0000313" key="3">
    <source>
        <dbReference type="EMBL" id="KEQ43237.1"/>
    </source>
</evidence>
<name>A0A081QJW4_STRMT</name>
<dbReference type="PANTHER" id="PTHR46797:SF1">
    <property type="entry name" value="METHYLPHOSPHONATE SYNTHASE"/>
    <property type="match status" value="1"/>
</dbReference>
<protein>
    <submittedName>
        <fullName evidence="3">Helix-turn-helix family protein</fullName>
    </submittedName>
</protein>
<comment type="caution">
    <text evidence="3">The sequence shown here is derived from an EMBL/GenBank/DDBJ whole genome shotgun (WGS) entry which is preliminary data.</text>
</comment>
<dbReference type="SMART" id="SM00530">
    <property type="entry name" value="HTH_XRE"/>
    <property type="match status" value="1"/>
</dbReference>
<dbReference type="GO" id="GO:0005829">
    <property type="term" value="C:cytosol"/>
    <property type="evidence" value="ECO:0007669"/>
    <property type="project" value="TreeGrafter"/>
</dbReference>
<sequence length="319" mass="37554">METYTSSCLTIKLEFKEVIMSNLEIGKRIRTLRTEKGLSREAFCGDEKHLTVRQLGRIETGNNLPSLAKLDYIAKVLGVPISQLIDEGLLIVPKEYLKLKTKLIRQSIHGDEEKIRQREAIFEEIQESFYDQLPEDEQVAVEVLQAIDDVYVSENAEFGEGLIEEYFNQTLLQTEYSVNDLLILYLYFLSSAISFKRHDEIFKKVRNNIVTIIDCSDNTYMHLLQRVLIAILLYQMRNEYYEDISVIFSFLREIMMEIQDSNLKPTVDYFEAKYYLYGEKNKEKALQYYEKAINGAEFFNDMNFKNRVIEEMKEEFPDM</sequence>
<evidence type="ECO:0000256" key="1">
    <source>
        <dbReference type="ARBA" id="ARBA00023125"/>
    </source>
</evidence>
<dbReference type="InterPro" id="IPR050807">
    <property type="entry name" value="TransReg_Diox_bact_type"/>
</dbReference>
<feature type="domain" description="HTH cro/C1-type" evidence="2">
    <location>
        <begin position="29"/>
        <end position="84"/>
    </location>
</feature>
<dbReference type="Pfam" id="PF13560">
    <property type="entry name" value="HTH_31"/>
    <property type="match status" value="1"/>
</dbReference>
<dbReference type="SUPFAM" id="SSF47413">
    <property type="entry name" value="lambda repressor-like DNA-binding domains"/>
    <property type="match status" value="1"/>
</dbReference>
<dbReference type="CDD" id="cd00093">
    <property type="entry name" value="HTH_XRE"/>
    <property type="match status" value="1"/>
</dbReference>
<dbReference type="Pfam" id="PF18710">
    <property type="entry name" value="ComR_TPR"/>
    <property type="match status" value="1"/>
</dbReference>
<dbReference type="PROSITE" id="PS50943">
    <property type="entry name" value="HTH_CROC1"/>
    <property type="match status" value="1"/>
</dbReference>
<dbReference type="InterPro" id="IPR010982">
    <property type="entry name" value="Lambda_DNA-bd_dom_sf"/>
</dbReference>
<dbReference type="InterPro" id="IPR040799">
    <property type="entry name" value="ComR_TPR"/>
</dbReference>
<dbReference type="InterPro" id="IPR001387">
    <property type="entry name" value="Cro/C1-type_HTH"/>
</dbReference>
<dbReference type="Proteomes" id="UP000028030">
    <property type="component" value="Unassembled WGS sequence"/>
</dbReference>
<dbReference type="PANTHER" id="PTHR46797">
    <property type="entry name" value="HTH-TYPE TRANSCRIPTIONAL REGULATOR"/>
    <property type="match status" value="1"/>
</dbReference>
<accession>A0A081QJW4</accession>